<gene>
    <name evidence="7" type="primary">fetB</name>
    <name evidence="7" type="ORF">IQ276_09480</name>
</gene>
<evidence type="ECO:0000313" key="8">
    <source>
        <dbReference type="Proteomes" id="UP000622533"/>
    </source>
</evidence>
<dbReference type="PANTHER" id="PTHR30028">
    <property type="entry name" value="UPF0014 INNER MEMBRANE PROTEIN YBBM-RELATED"/>
    <property type="match status" value="1"/>
</dbReference>
<name>A0A8J7D9W5_DESMC</name>
<dbReference type="RefSeq" id="WP_193915488.1">
    <property type="nucleotide sequence ID" value="NZ_JADEXS020000001.1"/>
</dbReference>
<evidence type="ECO:0000313" key="7">
    <source>
        <dbReference type="EMBL" id="MBE9022651.1"/>
    </source>
</evidence>
<feature type="transmembrane region" description="Helical" evidence="6">
    <location>
        <begin position="129"/>
        <end position="148"/>
    </location>
</feature>
<evidence type="ECO:0000256" key="3">
    <source>
        <dbReference type="ARBA" id="ARBA00022692"/>
    </source>
</evidence>
<feature type="transmembrane region" description="Helical" evidence="6">
    <location>
        <begin position="225"/>
        <end position="251"/>
    </location>
</feature>
<evidence type="ECO:0000256" key="4">
    <source>
        <dbReference type="ARBA" id="ARBA00022989"/>
    </source>
</evidence>
<evidence type="ECO:0000256" key="6">
    <source>
        <dbReference type="SAM" id="Phobius"/>
    </source>
</evidence>
<dbReference type="Proteomes" id="UP000622533">
    <property type="component" value="Unassembled WGS sequence"/>
</dbReference>
<keyword evidence="4 6" id="KW-1133">Transmembrane helix</keyword>
<dbReference type="GO" id="GO:0005886">
    <property type="term" value="C:plasma membrane"/>
    <property type="evidence" value="ECO:0007669"/>
    <property type="project" value="TreeGrafter"/>
</dbReference>
<evidence type="ECO:0000256" key="1">
    <source>
        <dbReference type="ARBA" id="ARBA00004141"/>
    </source>
</evidence>
<feature type="transmembrane region" description="Helical" evidence="6">
    <location>
        <begin position="66"/>
        <end position="84"/>
    </location>
</feature>
<keyword evidence="3 6" id="KW-0812">Transmembrane</keyword>
<sequence>METSYIQISYAQLSLATLFIAINVGLSFGLRLGLEQSLAIASLRMVIQLLMVGYILQWVFTLSNPVLIILLALGMTVIAGISSVNRTRRRFAGIYWNNFISLLSGSFLVTGIVVSGILRVQPWYEPQYLIPFLGMVLGNALTGTSLSLDRFMEDLTSRRGEIEALLSLGATRWEAAHQSIKEALRTGMIPTINSMMVMGLVSLPGMMTGQILAGANPSDAIRYQIVIIFAQASGTAIAIIGVIILAFFALFNQNHQLTDLLIQKSPNKAKVKS</sequence>
<feature type="transmembrane region" description="Helical" evidence="6">
    <location>
        <begin position="6"/>
        <end position="26"/>
    </location>
</feature>
<comment type="similarity">
    <text evidence="2">Belongs to the UPF0014 family.</text>
</comment>
<dbReference type="Pfam" id="PF03649">
    <property type="entry name" value="UPF0014"/>
    <property type="match status" value="1"/>
</dbReference>
<evidence type="ECO:0000256" key="5">
    <source>
        <dbReference type="ARBA" id="ARBA00023136"/>
    </source>
</evidence>
<protein>
    <submittedName>
        <fullName evidence="7">Iron export ABC transporter permease subunit FetB</fullName>
    </submittedName>
</protein>
<comment type="subcellular location">
    <subcellularLocation>
        <location evidence="1">Membrane</location>
        <topology evidence="1">Multi-pass membrane protein</topology>
    </subcellularLocation>
</comment>
<comment type="caution">
    <text evidence="7">The sequence shown here is derived from an EMBL/GenBank/DDBJ whole genome shotgun (WGS) entry which is preliminary data.</text>
</comment>
<feature type="transmembrane region" description="Helical" evidence="6">
    <location>
        <begin position="195"/>
        <end position="213"/>
    </location>
</feature>
<organism evidence="7 8">
    <name type="scientific">Desmonostoc muscorum LEGE 12446</name>
    <dbReference type="NCBI Taxonomy" id="1828758"/>
    <lineage>
        <taxon>Bacteria</taxon>
        <taxon>Bacillati</taxon>
        <taxon>Cyanobacteriota</taxon>
        <taxon>Cyanophyceae</taxon>
        <taxon>Nostocales</taxon>
        <taxon>Nostocaceae</taxon>
        <taxon>Desmonostoc</taxon>
    </lineage>
</organism>
<feature type="transmembrane region" description="Helical" evidence="6">
    <location>
        <begin position="96"/>
        <end position="117"/>
    </location>
</feature>
<dbReference type="PANTHER" id="PTHR30028:SF0">
    <property type="entry name" value="PROTEIN ALUMINUM SENSITIVE 3"/>
    <property type="match status" value="1"/>
</dbReference>
<proteinExistence type="inferred from homology"/>
<feature type="transmembrane region" description="Helical" evidence="6">
    <location>
        <begin position="38"/>
        <end position="60"/>
    </location>
</feature>
<keyword evidence="8" id="KW-1185">Reference proteome</keyword>
<evidence type="ECO:0000256" key="2">
    <source>
        <dbReference type="ARBA" id="ARBA00005268"/>
    </source>
</evidence>
<dbReference type="EMBL" id="JADEXS010000094">
    <property type="protein sequence ID" value="MBE9022651.1"/>
    <property type="molecule type" value="Genomic_DNA"/>
</dbReference>
<dbReference type="AlphaFoldDB" id="A0A8J7D9W5"/>
<keyword evidence="5 6" id="KW-0472">Membrane</keyword>
<dbReference type="InterPro" id="IPR005226">
    <property type="entry name" value="UPF0014_fam"/>
</dbReference>
<accession>A0A8J7D9W5</accession>
<reference evidence="7" key="1">
    <citation type="submission" date="2020-10" db="EMBL/GenBank/DDBJ databases">
        <authorList>
            <person name="Castelo-Branco R."/>
            <person name="Eusebio N."/>
            <person name="Adriana R."/>
            <person name="Vieira A."/>
            <person name="Brugerolle De Fraissinette N."/>
            <person name="Rezende De Castro R."/>
            <person name="Schneider M.P."/>
            <person name="Vasconcelos V."/>
            <person name="Leao P.N."/>
        </authorList>
    </citation>
    <scope>NUCLEOTIDE SEQUENCE</scope>
    <source>
        <strain evidence="7">LEGE 12446</strain>
    </source>
</reference>